<dbReference type="RefSeq" id="XP_028998947.1">
    <property type="nucleotide sequence ID" value="XM_029143114.3"/>
</dbReference>
<keyword evidence="2" id="KW-0732">Signal</keyword>
<name>A0A6P7LYE6_BETSP</name>
<evidence type="ECO:0000313" key="3">
    <source>
        <dbReference type="Proteomes" id="UP000515150"/>
    </source>
</evidence>
<protein>
    <submittedName>
        <fullName evidence="4">Ferric-chelate reductase 1</fullName>
    </submittedName>
</protein>
<dbReference type="KEGG" id="bspl:114851338"/>
<dbReference type="PANTHER" id="PTHR46902">
    <property type="entry name" value="DOMON DOMAIN-CONTAINING PROTEIN FRRS1L"/>
    <property type="match status" value="1"/>
</dbReference>
<organism evidence="3 4">
    <name type="scientific">Betta splendens</name>
    <name type="common">Siamese fighting fish</name>
    <dbReference type="NCBI Taxonomy" id="158456"/>
    <lineage>
        <taxon>Eukaryota</taxon>
        <taxon>Metazoa</taxon>
        <taxon>Chordata</taxon>
        <taxon>Craniata</taxon>
        <taxon>Vertebrata</taxon>
        <taxon>Euteleostomi</taxon>
        <taxon>Actinopterygii</taxon>
        <taxon>Neopterygii</taxon>
        <taxon>Teleostei</taxon>
        <taxon>Neoteleostei</taxon>
        <taxon>Acanthomorphata</taxon>
        <taxon>Anabantaria</taxon>
        <taxon>Anabantiformes</taxon>
        <taxon>Anabantoidei</taxon>
        <taxon>Osphronemidae</taxon>
        <taxon>Betta</taxon>
    </lineage>
</organism>
<dbReference type="PANTHER" id="PTHR46902:SF1">
    <property type="entry name" value="DOMON DOMAIN-CONTAINING PROTEIN FRRS1L"/>
    <property type="match status" value="1"/>
</dbReference>
<feature type="region of interest" description="Disordered" evidence="1">
    <location>
        <begin position="41"/>
        <end position="75"/>
    </location>
</feature>
<dbReference type="GO" id="GO:1900449">
    <property type="term" value="P:regulation of glutamate receptor signaling pathway"/>
    <property type="evidence" value="ECO:0007669"/>
    <property type="project" value="InterPro"/>
</dbReference>
<feature type="chain" id="PRO_5027708980" evidence="2">
    <location>
        <begin position="23"/>
        <end position="275"/>
    </location>
</feature>
<gene>
    <name evidence="4" type="primary">LOC114851338</name>
</gene>
<dbReference type="AlphaFoldDB" id="A0A6P7LYE6"/>
<proteinExistence type="predicted"/>
<evidence type="ECO:0000313" key="4">
    <source>
        <dbReference type="RefSeq" id="XP_028998947.1"/>
    </source>
</evidence>
<dbReference type="Proteomes" id="UP000515150">
    <property type="component" value="Chromosome 2"/>
</dbReference>
<dbReference type="GO" id="GO:0099072">
    <property type="term" value="P:regulation of postsynaptic membrane neurotransmitter receptor levels"/>
    <property type="evidence" value="ECO:0007669"/>
    <property type="project" value="TreeGrafter"/>
</dbReference>
<reference evidence="4" key="1">
    <citation type="submission" date="2025-08" db="UniProtKB">
        <authorList>
            <consortium name="RefSeq"/>
        </authorList>
    </citation>
    <scope>IDENTIFICATION</scope>
</reference>
<evidence type="ECO:0000256" key="2">
    <source>
        <dbReference type="SAM" id="SignalP"/>
    </source>
</evidence>
<sequence length="275" mass="27613">MYTRLIIAVLVVAAVAVNTATAQTNSTNATTTAMPNTTVVAATPSSTGLPNTAATSGSTGSTNTTTSNVTITTQSTTTTPLPVGALTTTISKNGCGTSKLCVRSPSSCDPSTGICYFISAKLQSGQNYQLELSGNTTGYIATALSTGSSVGNGDTTYICANNSGVVQFLVASYSNGTGLTTTSTSSVSSVIGSVNGNKIQCVFNATLPAGITKASSSLFQVGFLTGSYNNGTLGNATLAFQQSADLSNPASHAITFKQSLTQAVLIVMVALGLTM</sequence>
<feature type="compositionally biased region" description="Low complexity" evidence="1">
    <location>
        <begin position="52"/>
        <end position="75"/>
    </location>
</feature>
<accession>A0A6P7LYE6</accession>
<dbReference type="OrthoDB" id="8960535at2759"/>
<dbReference type="InterPro" id="IPR042789">
    <property type="entry name" value="FRRS1L"/>
</dbReference>
<dbReference type="GeneID" id="114851338"/>
<feature type="signal peptide" evidence="2">
    <location>
        <begin position="1"/>
        <end position="22"/>
    </location>
</feature>
<keyword evidence="3" id="KW-1185">Reference proteome</keyword>
<dbReference type="InParanoid" id="A0A6P7LYE6"/>
<evidence type="ECO:0000256" key="1">
    <source>
        <dbReference type="SAM" id="MobiDB-lite"/>
    </source>
</evidence>